<dbReference type="EMBL" id="JAGMUU010000027">
    <property type="protein sequence ID" value="KAH7121738.1"/>
    <property type="molecule type" value="Genomic_DNA"/>
</dbReference>
<feature type="signal peptide" evidence="2">
    <location>
        <begin position="1"/>
        <end position="24"/>
    </location>
</feature>
<evidence type="ECO:0000313" key="3">
    <source>
        <dbReference type="EMBL" id="KAH7121738.1"/>
    </source>
</evidence>
<sequence>MRFLFVGSLSLLVILSLVSPDISAPSLPLALSPPPSLYPSCPRPDPFPSIRPSSFHPYAFAPKQTKGRKPPNRQPHQTPLTNNPVHTYTGQPASLLQNKHHVPQTLCLTLAGSHSCPPSSLRGGTRQRQRSLVEPKAVEPDCDMTGLICEMTASPMRWLALCEAAKSVGPYEPAASSIGRPCRFYAAPRRAVNSASFFHSRQPRSALYESLVSASAPRAAVRHQHQRRVMPHLSVQVHATASTSLCDHQYKSMRGSPRSQMPNMSTVSLPRQPSWLVAP</sequence>
<organism evidence="3 4">
    <name type="scientific">Dactylonectria estremocensis</name>
    <dbReference type="NCBI Taxonomy" id="1079267"/>
    <lineage>
        <taxon>Eukaryota</taxon>
        <taxon>Fungi</taxon>
        <taxon>Dikarya</taxon>
        <taxon>Ascomycota</taxon>
        <taxon>Pezizomycotina</taxon>
        <taxon>Sordariomycetes</taxon>
        <taxon>Hypocreomycetidae</taxon>
        <taxon>Hypocreales</taxon>
        <taxon>Nectriaceae</taxon>
        <taxon>Dactylonectria</taxon>
    </lineage>
</organism>
<feature type="compositionally biased region" description="Polar residues" evidence="1">
    <location>
        <begin position="257"/>
        <end position="271"/>
    </location>
</feature>
<accession>A0A9P9DM06</accession>
<proteinExistence type="predicted"/>
<feature type="chain" id="PRO_5040374824" evidence="2">
    <location>
        <begin position="25"/>
        <end position="279"/>
    </location>
</feature>
<name>A0A9P9DM06_9HYPO</name>
<feature type="compositionally biased region" description="Polar residues" evidence="1">
    <location>
        <begin position="74"/>
        <end position="87"/>
    </location>
</feature>
<keyword evidence="4" id="KW-1185">Reference proteome</keyword>
<dbReference type="AlphaFoldDB" id="A0A9P9DM06"/>
<comment type="caution">
    <text evidence="3">The sequence shown here is derived from an EMBL/GenBank/DDBJ whole genome shotgun (WGS) entry which is preliminary data.</text>
</comment>
<evidence type="ECO:0000256" key="1">
    <source>
        <dbReference type="SAM" id="MobiDB-lite"/>
    </source>
</evidence>
<keyword evidence="2" id="KW-0732">Signal</keyword>
<feature type="region of interest" description="Disordered" evidence="1">
    <location>
        <begin position="58"/>
        <end position="87"/>
    </location>
</feature>
<reference evidence="3" key="1">
    <citation type="journal article" date="2021" name="Nat. Commun.">
        <title>Genetic determinants of endophytism in the Arabidopsis root mycobiome.</title>
        <authorList>
            <person name="Mesny F."/>
            <person name="Miyauchi S."/>
            <person name="Thiergart T."/>
            <person name="Pickel B."/>
            <person name="Atanasova L."/>
            <person name="Karlsson M."/>
            <person name="Huettel B."/>
            <person name="Barry K.W."/>
            <person name="Haridas S."/>
            <person name="Chen C."/>
            <person name="Bauer D."/>
            <person name="Andreopoulos W."/>
            <person name="Pangilinan J."/>
            <person name="LaButti K."/>
            <person name="Riley R."/>
            <person name="Lipzen A."/>
            <person name="Clum A."/>
            <person name="Drula E."/>
            <person name="Henrissat B."/>
            <person name="Kohler A."/>
            <person name="Grigoriev I.V."/>
            <person name="Martin F.M."/>
            <person name="Hacquard S."/>
        </authorList>
    </citation>
    <scope>NUCLEOTIDE SEQUENCE</scope>
    <source>
        <strain evidence="3">MPI-CAGE-AT-0021</strain>
    </source>
</reference>
<evidence type="ECO:0000256" key="2">
    <source>
        <dbReference type="SAM" id="SignalP"/>
    </source>
</evidence>
<feature type="region of interest" description="Disordered" evidence="1">
    <location>
        <begin position="251"/>
        <end position="279"/>
    </location>
</feature>
<evidence type="ECO:0000313" key="4">
    <source>
        <dbReference type="Proteomes" id="UP000717696"/>
    </source>
</evidence>
<dbReference type="Proteomes" id="UP000717696">
    <property type="component" value="Unassembled WGS sequence"/>
</dbReference>
<gene>
    <name evidence="3" type="ORF">B0J13DRAFT_158085</name>
</gene>
<protein>
    <submittedName>
        <fullName evidence="3">Uncharacterized protein</fullName>
    </submittedName>
</protein>